<evidence type="ECO:0000313" key="2">
    <source>
        <dbReference type="EMBL" id="GCA63106.1"/>
    </source>
</evidence>
<comment type="caution">
    <text evidence="2">The sequence shown here is derived from an EMBL/GenBank/DDBJ whole genome shotgun (WGS) entry which is preliminary data.</text>
</comment>
<keyword evidence="3" id="KW-1185">Reference proteome</keyword>
<organism evidence="2 3">
    <name type="scientific">Kipferlia bialata</name>
    <dbReference type="NCBI Taxonomy" id="797122"/>
    <lineage>
        <taxon>Eukaryota</taxon>
        <taxon>Metamonada</taxon>
        <taxon>Carpediemonas-like organisms</taxon>
        <taxon>Kipferlia</taxon>
    </lineage>
</organism>
<gene>
    <name evidence="2" type="ORF">KIPB_007895</name>
</gene>
<name>A0A391NSQ8_9EUKA</name>
<dbReference type="AlphaFoldDB" id="A0A391NSQ8"/>
<protein>
    <submittedName>
        <fullName evidence="2">Uncharacterized protein</fullName>
    </submittedName>
</protein>
<feature type="coiled-coil region" evidence="1">
    <location>
        <begin position="45"/>
        <end position="76"/>
    </location>
</feature>
<dbReference type="EMBL" id="BDIP01002319">
    <property type="protein sequence ID" value="GCA63106.1"/>
    <property type="molecule type" value="Genomic_DNA"/>
</dbReference>
<evidence type="ECO:0000256" key="1">
    <source>
        <dbReference type="SAM" id="Coils"/>
    </source>
</evidence>
<evidence type="ECO:0000313" key="3">
    <source>
        <dbReference type="Proteomes" id="UP000265618"/>
    </source>
</evidence>
<reference evidence="2 3" key="1">
    <citation type="journal article" date="2018" name="PLoS ONE">
        <title>The draft genome of Kipferlia bialata reveals reductive genome evolution in fornicate parasites.</title>
        <authorList>
            <person name="Tanifuji G."/>
            <person name="Takabayashi S."/>
            <person name="Kume K."/>
            <person name="Takagi M."/>
            <person name="Nakayama T."/>
            <person name="Kamikawa R."/>
            <person name="Inagaki Y."/>
            <person name="Hashimoto T."/>
        </authorList>
    </citation>
    <scope>NUCLEOTIDE SEQUENCE [LARGE SCALE GENOMIC DNA]</scope>
    <source>
        <strain evidence="2">NY0173</strain>
    </source>
</reference>
<sequence>MEQGSTLHHARVLSLTESLRDQERHCEAEVGRKRSVCESRLASLAQSHSEELAGLEREMERQREVYEIRVESLTKSLSDHNPDVTAWR</sequence>
<proteinExistence type="predicted"/>
<keyword evidence="1" id="KW-0175">Coiled coil</keyword>
<accession>A0A391NSQ8</accession>
<dbReference type="Proteomes" id="UP000265618">
    <property type="component" value="Unassembled WGS sequence"/>
</dbReference>